<keyword evidence="2" id="KW-1185">Reference proteome</keyword>
<accession>A0ABW9KGU1</accession>
<dbReference type="EMBL" id="JBJYXY010000001">
    <property type="protein sequence ID" value="MFN2974989.1"/>
    <property type="molecule type" value="Genomic_DNA"/>
</dbReference>
<dbReference type="RefSeq" id="WP_399261227.1">
    <property type="nucleotide sequence ID" value="NZ_BAABBH010000001.1"/>
</dbReference>
<reference evidence="1 2" key="1">
    <citation type="submission" date="2024-12" db="EMBL/GenBank/DDBJ databases">
        <authorList>
            <person name="Lee Y."/>
        </authorList>
    </citation>
    <scope>NUCLEOTIDE SEQUENCE [LARGE SCALE GENOMIC DNA]</scope>
    <source>
        <strain evidence="1 2">03SUJ4</strain>
    </source>
</reference>
<gene>
    <name evidence="1" type="ORF">ACK2TP_04375</name>
</gene>
<dbReference type="Gene3D" id="1.25.40.10">
    <property type="entry name" value="Tetratricopeptide repeat domain"/>
    <property type="match status" value="1"/>
</dbReference>
<dbReference type="InterPro" id="IPR021109">
    <property type="entry name" value="Peptidase_aspartic_dom_sf"/>
</dbReference>
<protein>
    <submittedName>
        <fullName evidence="1">Retroviral-like aspartic protease family protein</fullName>
    </submittedName>
</protein>
<comment type="caution">
    <text evidence="1">The sequence shown here is derived from an EMBL/GenBank/DDBJ whole genome shotgun (WGS) entry which is preliminary data.</text>
</comment>
<dbReference type="CDD" id="cd05483">
    <property type="entry name" value="retropepsin_like_bacteria"/>
    <property type="match status" value="1"/>
</dbReference>
<proteinExistence type="predicted"/>
<organism evidence="1 2">
    <name type="scientific">Terriglobus aquaticus</name>
    <dbReference type="NCBI Taxonomy" id="940139"/>
    <lineage>
        <taxon>Bacteria</taxon>
        <taxon>Pseudomonadati</taxon>
        <taxon>Acidobacteriota</taxon>
        <taxon>Terriglobia</taxon>
        <taxon>Terriglobales</taxon>
        <taxon>Acidobacteriaceae</taxon>
        <taxon>Terriglobus</taxon>
    </lineage>
</organism>
<evidence type="ECO:0000313" key="1">
    <source>
        <dbReference type="EMBL" id="MFN2974989.1"/>
    </source>
</evidence>
<dbReference type="Gene3D" id="2.40.70.10">
    <property type="entry name" value="Acid Proteases"/>
    <property type="match status" value="1"/>
</dbReference>
<evidence type="ECO:0000313" key="2">
    <source>
        <dbReference type="Proteomes" id="UP001634747"/>
    </source>
</evidence>
<sequence length="450" mass="49299">MLEQSQVAEASRESTAFVKDRPASGLAQLAAFEVAYRRGDIEEAFAHVKRALALAPCDGQADMGLAQMYQMTGLYATAAHFIRLAHMLDPQNQFITREWIGTLPREERLPALTAFLQSNPPVSDRVLRTLEDREEDLKAQKSGECRVVSSTDAAEAPFTAIYGGNGNRPVAYGLEVQFNNKKRVMQIDTSANGFLLTTAAAHALGLQPDTAAKPGAKGNEGARDEYVTHVHSIRLGAMELQNCKVRVVKGDGPVANGVIGMALFRRWLVTLDYPGARLRLAALPVNPRAPALSADTDPDDEMPQDAYIAPGMEDWVHVVRIGNELLLPSSLKPNGPLHYMVMETGALNSTLSPTMGKEAGTLRATSYRNANPAATGTLYVTQDTPLYIGNLHLLPDSYFCTDLEYVSKGLNFDIGGFFGLNTLQRLTIQIDYRDDLVKLTYDPKRDVVRF</sequence>
<dbReference type="Pfam" id="PF13975">
    <property type="entry name" value="gag-asp_proteas"/>
    <property type="match status" value="1"/>
</dbReference>
<dbReference type="InterPro" id="IPR011990">
    <property type="entry name" value="TPR-like_helical_dom_sf"/>
</dbReference>
<dbReference type="InterPro" id="IPR034122">
    <property type="entry name" value="Retropepsin-like_bacterial"/>
</dbReference>
<name>A0ABW9KGU1_9BACT</name>
<dbReference type="SUPFAM" id="SSF48452">
    <property type="entry name" value="TPR-like"/>
    <property type="match status" value="1"/>
</dbReference>
<dbReference type="Proteomes" id="UP001634747">
    <property type="component" value="Unassembled WGS sequence"/>
</dbReference>